<reference evidence="1 2" key="1">
    <citation type="journal article" date="2015" name="Nature">
        <title>rRNA introns, odd ribosomes, and small enigmatic genomes across a large radiation of phyla.</title>
        <authorList>
            <person name="Brown C.T."/>
            <person name="Hug L.A."/>
            <person name="Thomas B.C."/>
            <person name="Sharon I."/>
            <person name="Castelle C.J."/>
            <person name="Singh A."/>
            <person name="Wilkins M.J."/>
            <person name="Williams K.H."/>
            <person name="Banfield J.F."/>
        </authorList>
    </citation>
    <scope>NUCLEOTIDE SEQUENCE [LARGE SCALE GENOMIC DNA]</scope>
</reference>
<name>A0A0G1NUU8_9BACT</name>
<comment type="caution">
    <text evidence="1">The sequence shown here is derived from an EMBL/GenBank/DDBJ whole genome shotgun (WGS) entry which is preliminary data.</text>
</comment>
<organism evidence="1 2">
    <name type="scientific">Candidatus Collierbacteria bacterium GW2011_GWC2_45_15</name>
    <dbReference type="NCBI Taxonomy" id="1618394"/>
    <lineage>
        <taxon>Bacteria</taxon>
        <taxon>Candidatus Collieribacteriota</taxon>
    </lineage>
</organism>
<sequence length="245" mass="28232">MLEININNYNEMLRYEKDMDALRVLVWKVMRPDSKKEITGFSSPLEYVHRLVKFYTHEFAEDIWINNSILPDTQSRFHSSLSSIFSLFDISAQDIKQASNNQLYKNSGFWEMRKYLGRFSEVGDYVQQEGYTQIVCIGMSGCIIGEYLGLMLDKQQYPITVDHLVLERDEQGLPLFGHMPSDFVPQDKILIVDDALLEARTIPIVVDALRSKNRDIAPGLFVLDIEPGVSLAHVHPMPKLFLLEE</sequence>
<dbReference type="Proteomes" id="UP000034214">
    <property type="component" value="Unassembled WGS sequence"/>
</dbReference>
<evidence type="ECO:0000313" key="1">
    <source>
        <dbReference type="EMBL" id="KKT96847.1"/>
    </source>
</evidence>
<accession>A0A0G1NUU8</accession>
<protein>
    <recommendedName>
        <fullName evidence="3">Phosphoribosyltransferase domain-containing protein</fullName>
    </recommendedName>
</protein>
<dbReference type="SUPFAM" id="SSF53271">
    <property type="entry name" value="PRTase-like"/>
    <property type="match status" value="1"/>
</dbReference>
<proteinExistence type="predicted"/>
<dbReference type="InterPro" id="IPR029057">
    <property type="entry name" value="PRTase-like"/>
</dbReference>
<dbReference type="EMBL" id="LCKM01000048">
    <property type="protein sequence ID" value="KKT96847.1"/>
    <property type="molecule type" value="Genomic_DNA"/>
</dbReference>
<evidence type="ECO:0000313" key="2">
    <source>
        <dbReference type="Proteomes" id="UP000034214"/>
    </source>
</evidence>
<dbReference type="AlphaFoldDB" id="A0A0G1NUU8"/>
<feature type="non-terminal residue" evidence="1">
    <location>
        <position position="1"/>
    </location>
</feature>
<gene>
    <name evidence="1" type="ORF">UW99_C0048G0007</name>
</gene>
<evidence type="ECO:0008006" key="3">
    <source>
        <dbReference type="Google" id="ProtNLM"/>
    </source>
</evidence>